<evidence type="ECO:0000256" key="8">
    <source>
        <dbReference type="ARBA" id="ARBA00023242"/>
    </source>
</evidence>
<dbReference type="InParanoid" id="G1KRW7"/>
<dbReference type="AlphaFoldDB" id="G1KRW7"/>
<dbReference type="SUPFAM" id="SSF57903">
    <property type="entry name" value="FYVE/PHD zinc finger"/>
    <property type="match status" value="1"/>
</dbReference>
<comment type="subcellular location">
    <subcellularLocation>
        <location evidence="1">Nucleus</location>
    </subcellularLocation>
</comment>
<evidence type="ECO:0000256" key="6">
    <source>
        <dbReference type="ARBA" id="ARBA00022786"/>
    </source>
</evidence>
<keyword evidence="14" id="KW-1185">Reference proteome</keyword>
<dbReference type="Proteomes" id="UP000001646">
    <property type="component" value="Chromosome 1"/>
</dbReference>
<evidence type="ECO:0000256" key="7">
    <source>
        <dbReference type="ARBA" id="ARBA00022833"/>
    </source>
</evidence>
<dbReference type="GeneTree" id="ENSGT00950000182865"/>
<dbReference type="InterPro" id="IPR011011">
    <property type="entry name" value="Znf_FYVE_PHD"/>
</dbReference>
<dbReference type="InterPro" id="IPR001841">
    <property type="entry name" value="Znf_RING"/>
</dbReference>
<evidence type="ECO:0000259" key="11">
    <source>
        <dbReference type="PROSITE" id="PS50089"/>
    </source>
</evidence>
<evidence type="ECO:0000256" key="5">
    <source>
        <dbReference type="ARBA" id="ARBA00022771"/>
    </source>
</evidence>
<keyword evidence="6" id="KW-0833">Ubl conjugation pathway</keyword>
<dbReference type="CDD" id="cd15669">
    <property type="entry name" value="ePHD_PHF7_G2E3_like"/>
    <property type="match status" value="1"/>
</dbReference>
<keyword evidence="3" id="KW-0808">Transferase</keyword>
<feature type="compositionally biased region" description="Basic and acidic residues" evidence="10">
    <location>
        <begin position="350"/>
        <end position="361"/>
    </location>
</feature>
<dbReference type="GO" id="GO:0005634">
    <property type="term" value="C:nucleus"/>
    <property type="evidence" value="ECO:0000318"/>
    <property type="project" value="GO_Central"/>
</dbReference>
<dbReference type="FunCoup" id="G1KRW7">
    <property type="interactions" value="622"/>
</dbReference>
<dbReference type="Ensembl" id="ENSACAT00000015999.3">
    <property type="protein sequence ID" value="ENSACAP00000015684.3"/>
    <property type="gene ID" value="ENSACAG00000015893.3"/>
</dbReference>
<feature type="domain" description="PHD-type" evidence="12">
    <location>
        <begin position="50"/>
        <end position="169"/>
    </location>
</feature>
<dbReference type="Pfam" id="PF13771">
    <property type="entry name" value="zf-HC5HC2H"/>
    <property type="match status" value="1"/>
</dbReference>
<keyword evidence="4" id="KW-0479">Metal-binding</keyword>
<dbReference type="InterPro" id="IPR042013">
    <property type="entry name" value="PHF7/G2E3_ePHD"/>
</dbReference>
<keyword evidence="5 9" id="KW-0863">Zinc-finger</keyword>
<dbReference type="InterPro" id="IPR001965">
    <property type="entry name" value="Znf_PHD"/>
</dbReference>
<dbReference type="GO" id="GO:0008270">
    <property type="term" value="F:zinc ion binding"/>
    <property type="evidence" value="ECO:0007669"/>
    <property type="project" value="UniProtKB-KW"/>
</dbReference>
<dbReference type="GO" id="GO:0005794">
    <property type="term" value="C:Golgi apparatus"/>
    <property type="evidence" value="ECO:0007669"/>
    <property type="project" value="Ensembl"/>
</dbReference>
<dbReference type="SMART" id="SM00249">
    <property type="entry name" value="PHD"/>
    <property type="match status" value="3"/>
</dbReference>
<accession>G1KRW7</accession>
<dbReference type="SMART" id="SM00184">
    <property type="entry name" value="RING"/>
    <property type="match status" value="2"/>
</dbReference>
<dbReference type="InterPro" id="IPR051188">
    <property type="entry name" value="PHD-type_Zinc_Finger"/>
</dbReference>
<evidence type="ECO:0000313" key="14">
    <source>
        <dbReference type="Proteomes" id="UP000001646"/>
    </source>
</evidence>
<evidence type="ECO:0000256" key="1">
    <source>
        <dbReference type="ARBA" id="ARBA00004123"/>
    </source>
</evidence>
<dbReference type="InterPro" id="IPR035983">
    <property type="entry name" value="Hect_E3_ubiquitin_ligase"/>
</dbReference>
<gene>
    <name evidence="13" type="primary">G2E3</name>
</gene>
<organism evidence="13 14">
    <name type="scientific">Anolis carolinensis</name>
    <name type="common">Green anole</name>
    <name type="synonym">American chameleon</name>
    <dbReference type="NCBI Taxonomy" id="28377"/>
    <lineage>
        <taxon>Eukaryota</taxon>
        <taxon>Metazoa</taxon>
        <taxon>Chordata</taxon>
        <taxon>Craniata</taxon>
        <taxon>Vertebrata</taxon>
        <taxon>Euteleostomi</taxon>
        <taxon>Lepidosauria</taxon>
        <taxon>Squamata</taxon>
        <taxon>Bifurcata</taxon>
        <taxon>Unidentata</taxon>
        <taxon>Episquamata</taxon>
        <taxon>Toxicofera</taxon>
        <taxon>Iguania</taxon>
        <taxon>Dactyloidae</taxon>
        <taxon>Anolis</taxon>
    </lineage>
</organism>
<dbReference type="GO" id="GO:0005829">
    <property type="term" value="C:cytosol"/>
    <property type="evidence" value="ECO:0007669"/>
    <property type="project" value="Ensembl"/>
</dbReference>
<dbReference type="STRING" id="28377.ENSACAP00000015684"/>
<evidence type="ECO:0000256" key="9">
    <source>
        <dbReference type="PROSITE-ProRule" id="PRU00175"/>
    </source>
</evidence>
<dbReference type="CDD" id="cd15496">
    <property type="entry name" value="PHD_PHF7_G2E3_like"/>
    <property type="match status" value="1"/>
</dbReference>
<dbReference type="SUPFAM" id="SSF56204">
    <property type="entry name" value="Hect, E3 ligase catalytic domain"/>
    <property type="match status" value="1"/>
</dbReference>
<feature type="region of interest" description="Disordered" evidence="10">
    <location>
        <begin position="350"/>
        <end position="369"/>
    </location>
</feature>
<keyword evidence="8" id="KW-0539">Nucleus</keyword>
<evidence type="ECO:0000313" key="13">
    <source>
        <dbReference type="Ensembl" id="ENSACAP00000015684.3"/>
    </source>
</evidence>
<proteinExistence type="predicted"/>
<evidence type="ECO:0000256" key="10">
    <source>
        <dbReference type="SAM" id="MobiDB-lite"/>
    </source>
</evidence>
<feature type="domain" description="RING-type" evidence="11">
    <location>
        <begin position="184"/>
        <end position="233"/>
    </location>
</feature>
<sequence>MVVASWVLAGWSRPPPPQKTETCGVDCMGEGAPLVGKKALRWVIMLKSAFRICLVNSVNGLITVLKNMGEKRTYEDYNLTVHYYCVLMSSGIWQRGEDEEGFYGFLPEDILKEVNRAARLKCSICKKKGASIGCVASRCKRSYHLPCGTEKGCIFQFRGSFPSYCWKHRPTQKRPSTAKGSSQCTICLELVEHAPSYNILTSPCCKNAWFHRECLQCQALSAGVFFFRCPVCNNTEKFQSEMLRMGIHIPEKDASWELEENAYQDLLQCYQHCDVKRCLCRHGRDYSEPDSKWEIKRCQYCGSSGTHFACSSLTSWEKNWECAGCRTILAESNGNIKKWRKRSLSTAEKTDIGDGLREDPSPKWPRQSPGSHLGFLIRSPKIYPNAFTHCSQLDLSCSDNRLISSPSLISPSVRNLSLRKSQLRVQKREVSNILRELRSQINIKPTRLNINRQDIWNSALKGFQKRSFNPANTIEVNYINSRSEIKMYSCLSSKEDFFQLLTLHLQNSSLFEGRFSKNLSFDSQALQDNLYYEAGKMIAVSLVHGGPSPGFFSKTLFCCLVYGPENVKPTVEDVADIDVLLTIEKIKSATTLSSLESAVSDCSEYLATIGCLKPITALGDKDILVDEILNYHVIKRTLLPLESFEQGLKTLGVLEKMQMNPDAFCSILCHKPEKLSAKFLGDLFTIYCLPGANKARSLDFWMGYLQETEGAESGVTLEDILLFATGTCSIPPIGFDPEPSVKFLHISCPIGKRHLNCLELPITKSYTKFKRTLDSSIRSVVVTTVGSRK</sequence>
<dbReference type="HOGENOM" id="CLU_024258_2_0_1"/>
<dbReference type="Pfam" id="PF26054">
    <property type="entry name" value="PHD_G2E3"/>
    <property type="match status" value="1"/>
</dbReference>
<reference evidence="13" key="2">
    <citation type="submission" date="2025-08" db="UniProtKB">
        <authorList>
            <consortium name="Ensembl"/>
        </authorList>
    </citation>
    <scope>IDENTIFICATION</scope>
</reference>
<dbReference type="Gene3D" id="3.90.1750.10">
    <property type="entry name" value="Hect, E3 ligase catalytic domains"/>
    <property type="match status" value="1"/>
</dbReference>
<dbReference type="InterPro" id="IPR059102">
    <property type="entry name" value="PHD_PHF7/G2E3-like"/>
</dbReference>
<dbReference type="Bgee" id="ENSACAG00000015893">
    <property type="expression patterns" value="Expressed in forelimb bud and 9 other cell types or tissues"/>
</dbReference>
<dbReference type="InterPro" id="IPR013083">
    <property type="entry name" value="Znf_RING/FYVE/PHD"/>
</dbReference>
<dbReference type="GO" id="GO:0004842">
    <property type="term" value="F:ubiquitin-protein transferase activity"/>
    <property type="evidence" value="ECO:0007669"/>
    <property type="project" value="InterPro"/>
</dbReference>
<reference evidence="13" key="3">
    <citation type="submission" date="2025-09" db="UniProtKB">
        <authorList>
            <consortium name="Ensembl"/>
        </authorList>
    </citation>
    <scope>IDENTIFICATION</scope>
</reference>
<dbReference type="PANTHER" id="PTHR12420">
    <property type="entry name" value="PHD FINGER PROTEIN"/>
    <property type="match status" value="1"/>
</dbReference>
<evidence type="ECO:0000256" key="4">
    <source>
        <dbReference type="ARBA" id="ARBA00022723"/>
    </source>
</evidence>
<reference evidence="13 14" key="1">
    <citation type="submission" date="2009-12" db="EMBL/GenBank/DDBJ databases">
        <title>The Genome Sequence of Anolis carolinensis (Green Anole Lizard).</title>
        <authorList>
            <consortium name="The Genome Sequencing Platform"/>
            <person name="Di Palma F."/>
            <person name="Alfoldi J."/>
            <person name="Heiman D."/>
            <person name="Young S."/>
            <person name="Grabherr M."/>
            <person name="Johnson J."/>
            <person name="Lander E.S."/>
            <person name="Lindblad-Toh K."/>
        </authorList>
    </citation>
    <scope>NUCLEOTIDE SEQUENCE [LARGE SCALE GENOMIC DNA]</scope>
    <source>
        <strain evidence="13 14">JBL SC #1</strain>
    </source>
</reference>
<dbReference type="PANTHER" id="PTHR12420:SF37">
    <property type="entry name" value="G2_M PHASE-SPECIFIC E3 UBIQUITIN-PROTEIN LIGASE"/>
    <property type="match status" value="1"/>
</dbReference>
<evidence type="ECO:0000259" key="12">
    <source>
        <dbReference type="PROSITE" id="PS51805"/>
    </source>
</evidence>
<dbReference type="InterPro" id="IPR034732">
    <property type="entry name" value="EPHD"/>
</dbReference>
<evidence type="ECO:0000256" key="2">
    <source>
        <dbReference type="ARBA" id="ARBA00004906"/>
    </source>
</evidence>
<comment type="pathway">
    <text evidence="2">Protein modification; protein ubiquitination.</text>
</comment>
<dbReference type="PROSITE" id="PS51805">
    <property type="entry name" value="EPHD"/>
    <property type="match status" value="1"/>
</dbReference>
<protein>
    <submittedName>
        <fullName evidence="13">G2/M-phase specific E3 ubiquitin protein ligase</fullName>
    </submittedName>
</protein>
<dbReference type="PROSITE" id="PS50089">
    <property type="entry name" value="ZF_RING_2"/>
    <property type="match status" value="1"/>
</dbReference>
<dbReference type="FunFam" id="3.30.40.10:FF:000132">
    <property type="entry name" value="G2/M phase-specific E3 ubiquitin-protein ligase"/>
    <property type="match status" value="1"/>
</dbReference>
<dbReference type="Gene3D" id="3.30.40.10">
    <property type="entry name" value="Zinc/RING finger domain, C3HC4 (zinc finger)"/>
    <property type="match status" value="2"/>
</dbReference>
<dbReference type="eggNOG" id="KOG1084">
    <property type="taxonomic scope" value="Eukaryota"/>
</dbReference>
<keyword evidence="7" id="KW-0862">Zinc</keyword>
<name>G1KRW7_ANOCA</name>
<evidence type="ECO:0000256" key="3">
    <source>
        <dbReference type="ARBA" id="ARBA00022679"/>
    </source>
</evidence>